<dbReference type="InterPro" id="IPR036412">
    <property type="entry name" value="HAD-like_sf"/>
</dbReference>
<dbReference type="InterPro" id="IPR023298">
    <property type="entry name" value="ATPase_P-typ_TM_dom_sf"/>
</dbReference>
<feature type="domain" description="Cation-transporting P-type ATPase N-terminal" evidence="19">
    <location>
        <begin position="26"/>
        <end position="99"/>
    </location>
</feature>
<dbReference type="InterPro" id="IPR059000">
    <property type="entry name" value="ATPase_P-type_domA"/>
</dbReference>
<feature type="transmembrane region" description="Helical" evidence="18">
    <location>
        <begin position="821"/>
        <end position="845"/>
    </location>
</feature>
<keyword evidence="8" id="KW-0597">Phosphoprotein</keyword>
<dbReference type="PANTHER" id="PTHR42861">
    <property type="entry name" value="CALCIUM-TRANSPORTING ATPASE"/>
    <property type="match status" value="1"/>
</dbReference>
<evidence type="ECO:0000256" key="1">
    <source>
        <dbReference type="ARBA" id="ARBA00003954"/>
    </source>
</evidence>
<keyword evidence="11" id="KW-0067">ATP-binding</keyword>
<comment type="function">
    <text evidence="1">Mediates magnesium influx to the cytosol.</text>
</comment>
<evidence type="ECO:0000313" key="20">
    <source>
        <dbReference type="EMBL" id="MPL86311.1"/>
    </source>
</evidence>
<dbReference type="SUPFAM" id="SSF81665">
    <property type="entry name" value="Calcium ATPase, transmembrane domain M"/>
    <property type="match status" value="1"/>
</dbReference>
<evidence type="ECO:0000256" key="13">
    <source>
        <dbReference type="ARBA" id="ARBA00022967"/>
    </source>
</evidence>
<sequence length="887" mass="99391">MNVMKLFKWDRKKDIKYQFNSEKLFLAASQSNRHIYSFLDSHNTGLYETEASERLKEYGKNEIVAEKSNNWFVLLIKAFINPFIGILMFLAVISMILDVFLAPPEDREWMTVIIITTMVTLSALLRFSQEWKSNKASEALKKMVNNKASVFRKGAEMFIDINIVDLVPGDVIFLSAGDMIPADVRITEAKDLFISQSSLTGESDAVEKTSELLEQHPKTGSVIELNNICFMGSNVISGAAKAVVVSTGNDTYLGTIAKNIVGKRAQTSFDKGINNVSLLLIRFMLVMVPFVFFINGFTKGNWFDAFLFALSVAVGLTPEMLPMIVTSNLAKGAVKMAKHKTIVKNLNSIQNFGAMNILCTDKTGTLTHDKIVLERYLNISGEEDVRVLRHAYFNSFFQTGLKNLMDQAILSHTIELGFENLEKDYIKIDEIPFDFTRRKMSVVVEDRNGKCQIITKGAVEEILSSCSHVELSGKVVEINDELHSTVLSDTLNLNREGLRVIAVAQKSWVEKGHSFGVGDEQNMVLIGLLAFLDPPKISASKAIGQLHEYGVEVKVLSGDNEGVVKNICRQVGVDTEYALLGSEIEKMSDDELMIKIEKAKVFAKLTPMQKTRIISLLQDQGNTVGFLGDGINDASALRQSDIGISVDTAVDIAKESADIILLEKDLMVLEEGVIEGRKIFGNIMKYIKMTASSNFGNMFSVLVASAFLPFLPMLPIHLLIQNLLYDISQITIPFDNVDKEYLAKPRKWNASDLKRFMIRIGPISSIFDIATYLVMWYVFKCTNPDMQSLFQSGWFIEGLLSQTLIVHMIRTRKIPFIQSRASLPVMVTTFMIMAIGIVIPFTSLGASVGFTPLPWSYFPWLIGILLGYCFLTQFIKGLYVKRYNKWL</sequence>
<dbReference type="GO" id="GO:0015444">
    <property type="term" value="F:P-type magnesium transporter activity"/>
    <property type="evidence" value="ECO:0007669"/>
    <property type="project" value="UniProtKB-EC"/>
</dbReference>
<keyword evidence="10" id="KW-0547">Nucleotide-binding</keyword>
<evidence type="ECO:0000256" key="12">
    <source>
        <dbReference type="ARBA" id="ARBA00022842"/>
    </source>
</evidence>
<proteinExistence type="inferred from homology"/>
<dbReference type="Gene3D" id="1.20.1110.10">
    <property type="entry name" value="Calcium-transporting ATPase, transmembrane domain"/>
    <property type="match status" value="1"/>
</dbReference>
<dbReference type="GO" id="GO:0016887">
    <property type="term" value="F:ATP hydrolysis activity"/>
    <property type="evidence" value="ECO:0007669"/>
    <property type="project" value="InterPro"/>
</dbReference>
<keyword evidence="13" id="KW-1278">Translocase</keyword>
<dbReference type="EMBL" id="VSSQ01000220">
    <property type="protein sequence ID" value="MPL86311.1"/>
    <property type="molecule type" value="Genomic_DNA"/>
</dbReference>
<dbReference type="GO" id="GO:0005524">
    <property type="term" value="F:ATP binding"/>
    <property type="evidence" value="ECO:0007669"/>
    <property type="project" value="UniProtKB-KW"/>
</dbReference>
<evidence type="ECO:0000259" key="19">
    <source>
        <dbReference type="SMART" id="SM00831"/>
    </source>
</evidence>
<dbReference type="GO" id="GO:0005886">
    <property type="term" value="C:plasma membrane"/>
    <property type="evidence" value="ECO:0007669"/>
    <property type="project" value="UniProtKB-SubCell"/>
</dbReference>
<comment type="caution">
    <text evidence="20">The sequence shown here is derived from an EMBL/GenBank/DDBJ whole genome shotgun (WGS) entry which is preliminary data.</text>
</comment>
<feature type="transmembrane region" description="Helical" evidence="18">
    <location>
        <begin position="857"/>
        <end position="879"/>
    </location>
</feature>
<dbReference type="InterPro" id="IPR004014">
    <property type="entry name" value="ATPase_P-typ_cation-transptr_N"/>
</dbReference>
<dbReference type="SUPFAM" id="SSF56784">
    <property type="entry name" value="HAD-like"/>
    <property type="match status" value="1"/>
</dbReference>
<dbReference type="InterPro" id="IPR023214">
    <property type="entry name" value="HAD_sf"/>
</dbReference>
<evidence type="ECO:0000256" key="15">
    <source>
        <dbReference type="ARBA" id="ARBA00023136"/>
    </source>
</evidence>
<dbReference type="Gene3D" id="2.70.150.10">
    <property type="entry name" value="Calcium-transporting ATPase, cytoplasmic transduction domain A"/>
    <property type="match status" value="1"/>
</dbReference>
<dbReference type="NCBIfam" id="TIGR01494">
    <property type="entry name" value="ATPase_P-type"/>
    <property type="match status" value="2"/>
</dbReference>
<feature type="transmembrane region" description="Helical" evidence="18">
    <location>
        <begin position="109"/>
        <end position="127"/>
    </location>
</feature>
<gene>
    <name evidence="20" type="primary">mgtB_3</name>
    <name evidence="20" type="ORF">SDC9_32291</name>
</gene>
<keyword evidence="7" id="KW-0997">Cell inner membrane</keyword>
<protein>
    <recommendedName>
        <fullName evidence="5">Magnesium-transporting ATPase, P-type 1</fullName>
        <ecNumber evidence="4">7.2.2.14</ecNumber>
    </recommendedName>
    <alternativeName>
        <fullName evidence="16">Mg(2+) transport ATPase, P-type 1</fullName>
    </alternativeName>
</protein>
<evidence type="ECO:0000256" key="17">
    <source>
        <dbReference type="ARBA" id="ARBA00047295"/>
    </source>
</evidence>
<dbReference type="SUPFAM" id="SSF81660">
    <property type="entry name" value="Metal cation-transporting ATPase, ATP-binding domain N"/>
    <property type="match status" value="1"/>
</dbReference>
<dbReference type="SMART" id="SM00831">
    <property type="entry name" value="Cation_ATPase_N"/>
    <property type="match status" value="1"/>
</dbReference>
<evidence type="ECO:0000256" key="2">
    <source>
        <dbReference type="ARBA" id="ARBA00004429"/>
    </source>
</evidence>
<dbReference type="PRINTS" id="PR01836">
    <property type="entry name" value="MGATPASE"/>
</dbReference>
<feature type="transmembrane region" description="Helical" evidence="18">
    <location>
        <begin position="273"/>
        <end position="294"/>
    </location>
</feature>
<keyword evidence="14 18" id="KW-1133">Transmembrane helix</keyword>
<keyword evidence="9 18" id="KW-0812">Transmembrane</keyword>
<accession>A0A644V539</accession>
<dbReference type="Pfam" id="PF00690">
    <property type="entry name" value="Cation_ATPase_N"/>
    <property type="match status" value="1"/>
</dbReference>
<dbReference type="EC" id="7.2.2.14" evidence="4"/>
<keyword evidence="15 18" id="KW-0472">Membrane</keyword>
<dbReference type="SUPFAM" id="SSF81653">
    <property type="entry name" value="Calcium ATPase, transduction domain A"/>
    <property type="match status" value="1"/>
</dbReference>
<feature type="transmembrane region" description="Helical" evidence="18">
    <location>
        <begin position="71"/>
        <end position="97"/>
    </location>
</feature>
<feature type="transmembrane region" description="Helical" evidence="18">
    <location>
        <begin position="306"/>
        <end position="330"/>
    </location>
</feature>
<dbReference type="CDD" id="cd02077">
    <property type="entry name" value="P-type_ATPase_Mg"/>
    <property type="match status" value="1"/>
</dbReference>
<evidence type="ECO:0000256" key="16">
    <source>
        <dbReference type="ARBA" id="ARBA00029806"/>
    </source>
</evidence>
<evidence type="ECO:0000256" key="11">
    <source>
        <dbReference type="ARBA" id="ARBA00022840"/>
    </source>
</evidence>
<dbReference type="Pfam" id="PF00689">
    <property type="entry name" value="Cation_ATPase_C"/>
    <property type="match status" value="1"/>
</dbReference>
<keyword evidence="12" id="KW-0460">Magnesium</keyword>
<dbReference type="AlphaFoldDB" id="A0A644V539"/>
<evidence type="ECO:0000256" key="18">
    <source>
        <dbReference type="SAM" id="Phobius"/>
    </source>
</evidence>
<evidence type="ECO:0000256" key="9">
    <source>
        <dbReference type="ARBA" id="ARBA00022692"/>
    </source>
</evidence>
<comment type="subcellular location">
    <subcellularLocation>
        <location evidence="2">Cell inner membrane</location>
        <topology evidence="2">Multi-pass membrane protein</topology>
    </subcellularLocation>
</comment>
<keyword evidence="6" id="KW-1003">Cell membrane</keyword>
<dbReference type="InterPro" id="IPR018303">
    <property type="entry name" value="ATPase_P-typ_P_site"/>
</dbReference>
<evidence type="ECO:0000256" key="10">
    <source>
        <dbReference type="ARBA" id="ARBA00022741"/>
    </source>
</evidence>
<dbReference type="InterPro" id="IPR006068">
    <property type="entry name" value="ATPase_P-typ_cation-transptr_C"/>
</dbReference>
<evidence type="ECO:0000256" key="14">
    <source>
        <dbReference type="ARBA" id="ARBA00022989"/>
    </source>
</evidence>
<dbReference type="Pfam" id="PF00122">
    <property type="entry name" value="E1-E2_ATPase"/>
    <property type="match status" value="1"/>
</dbReference>
<dbReference type="Pfam" id="PF13246">
    <property type="entry name" value="Cation_ATPase"/>
    <property type="match status" value="1"/>
</dbReference>
<comment type="similarity">
    <text evidence="3">Belongs to the cation transport ATPase (P-type) (TC 3.A.3) family. Type IIIB subfamily.</text>
</comment>
<evidence type="ECO:0000256" key="5">
    <source>
        <dbReference type="ARBA" id="ARBA00013555"/>
    </source>
</evidence>
<dbReference type="InterPro" id="IPR023299">
    <property type="entry name" value="ATPase_P-typ_cyto_dom_N"/>
</dbReference>
<dbReference type="InterPro" id="IPR008250">
    <property type="entry name" value="ATPase_P-typ_transduc_dom_A_sf"/>
</dbReference>
<evidence type="ECO:0000256" key="6">
    <source>
        <dbReference type="ARBA" id="ARBA00022475"/>
    </source>
</evidence>
<dbReference type="PROSITE" id="PS00154">
    <property type="entry name" value="ATPASE_E1_E2"/>
    <property type="match status" value="1"/>
</dbReference>
<name>A0A644V539_9ZZZZ</name>
<organism evidence="20">
    <name type="scientific">bioreactor metagenome</name>
    <dbReference type="NCBI Taxonomy" id="1076179"/>
    <lineage>
        <taxon>unclassified sequences</taxon>
        <taxon>metagenomes</taxon>
        <taxon>ecological metagenomes</taxon>
    </lineage>
</organism>
<dbReference type="InterPro" id="IPR001757">
    <property type="entry name" value="P_typ_ATPase"/>
</dbReference>
<dbReference type="NCBIfam" id="NF011702">
    <property type="entry name" value="PRK15122.1"/>
    <property type="match status" value="1"/>
</dbReference>
<reference evidence="20" key="1">
    <citation type="submission" date="2019-08" db="EMBL/GenBank/DDBJ databases">
        <authorList>
            <person name="Kucharzyk K."/>
            <person name="Murdoch R.W."/>
            <person name="Higgins S."/>
            <person name="Loffler F."/>
        </authorList>
    </citation>
    <scope>NUCLEOTIDE SEQUENCE</scope>
</reference>
<dbReference type="SFLD" id="SFLDS00003">
    <property type="entry name" value="Haloacid_Dehalogenase"/>
    <property type="match status" value="1"/>
</dbReference>
<dbReference type="InterPro" id="IPR044492">
    <property type="entry name" value="P_typ_ATPase_HD_dom"/>
</dbReference>
<dbReference type="SFLD" id="SFLDG00002">
    <property type="entry name" value="C1.7:_P-type_atpase_like"/>
    <property type="match status" value="1"/>
</dbReference>
<dbReference type="InterPro" id="IPR006415">
    <property type="entry name" value="P-type_ATPase_IIIB"/>
</dbReference>
<comment type="catalytic activity">
    <reaction evidence="17">
        <text>Mg(2+)(out) + ATP + H2O = Mg(2+)(in) + ADP + phosphate + H(+)</text>
        <dbReference type="Rhea" id="RHEA:10260"/>
        <dbReference type="ChEBI" id="CHEBI:15377"/>
        <dbReference type="ChEBI" id="CHEBI:15378"/>
        <dbReference type="ChEBI" id="CHEBI:18420"/>
        <dbReference type="ChEBI" id="CHEBI:30616"/>
        <dbReference type="ChEBI" id="CHEBI:43474"/>
        <dbReference type="ChEBI" id="CHEBI:456216"/>
        <dbReference type="EC" id="7.2.2.14"/>
    </reaction>
</comment>
<evidence type="ECO:0000256" key="8">
    <source>
        <dbReference type="ARBA" id="ARBA00022553"/>
    </source>
</evidence>
<evidence type="ECO:0000256" key="7">
    <source>
        <dbReference type="ARBA" id="ARBA00022519"/>
    </source>
</evidence>
<evidence type="ECO:0000256" key="3">
    <source>
        <dbReference type="ARBA" id="ARBA00008746"/>
    </source>
</evidence>
<dbReference type="Gene3D" id="3.40.1110.10">
    <property type="entry name" value="Calcium-transporting ATPase, cytoplasmic domain N"/>
    <property type="match status" value="1"/>
</dbReference>
<dbReference type="SFLD" id="SFLDF00027">
    <property type="entry name" value="p-type_atpase"/>
    <property type="match status" value="1"/>
</dbReference>
<evidence type="ECO:0000256" key="4">
    <source>
        <dbReference type="ARBA" id="ARBA00012786"/>
    </source>
</evidence>
<dbReference type="NCBIfam" id="TIGR01524">
    <property type="entry name" value="ATPase-IIIB_Mg"/>
    <property type="match status" value="1"/>
</dbReference>
<feature type="transmembrane region" description="Helical" evidence="18">
    <location>
        <begin position="756"/>
        <end position="779"/>
    </location>
</feature>
<dbReference type="Gene3D" id="3.40.50.1000">
    <property type="entry name" value="HAD superfamily/HAD-like"/>
    <property type="match status" value="1"/>
</dbReference>